<dbReference type="GO" id="GO:0022857">
    <property type="term" value="F:transmembrane transporter activity"/>
    <property type="evidence" value="ECO:0007669"/>
    <property type="project" value="InterPro"/>
</dbReference>
<dbReference type="InterPro" id="IPR036259">
    <property type="entry name" value="MFS_trans_sf"/>
</dbReference>
<reference evidence="8 9" key="1">
    <citation type="submission" date="2018-07" db="EMBL/GenBank/DDBJ databases">
        <title>Complete genome of the Arcobacter bivalviorum type strain LMG 26154.</title>
        <authorList>
            <person name="Miller W.G."/>
            <person name="Yee E."/>
            <person name="Bono J.L."/>
        </authorList>
    </citation>
    <scope>NUCLEOTIDE SEQUENCE [LARGE SCALE GENOMIC DNA]</scope>
    <source>
        <strain evidence="8 9">LMG 26154</strain>
    </source>
</reference>
<organism evidence="8 9">
    <name type="scientific">Halarcobacter bivalviorum</name>
    <dbReference type="NCBI Taxonomy" id="663364"/>
    <lineage>
        <taxon>Bacteria</taxon>
        <taxon>Pseudomonadati</taxon>
        <taxon>Campylobacterota</taxon>
        <taxon>Epsilonproteobacteria</taxon>
        <taxon>Campylobacterales</taxon>
        <taxon>Arcobacteraceae</taxon>
        <taxon>Halarcobacter</taxon>
    </lineage>
</organism>
<dbReference type="EC" id="6.2.1.20" evidence="8"/>
<dbReference type="InterPro" id="IPR020845">
    <property type="entry name" value="AMP-binding_CS"/>
</dbReference>
<feature type="transmembrane region" description="Helical" evidence="6">
    <location>
        <begin position="32"/>
        <end position="53"/>
    </location>
</feature>
<feature type="transmembrane region" description="Helical" evidence="6">
    <location>
        <begin position="324"/>
        <end position="345"/>
    </location>
</feature>
<dbReference type="SUPFAM" id="SSF103473">
    <property type="entry name" value="MFS general substrate transporter"/>
    <property type="match status" value="1"/>
</dbReference>
<evidence type="ECO:0000256" key="1">
    <source>
        <dbReference type="ARBA" id="ARBA00006432"/>
    </source>
</evidence>
<feature type="transmembrane region" description="Helical" evidence="6">
    <location>
        <begin position="92"/>
        <end position="118"/>
    </location>
</feature>
<feature type="transmembrane region" description="Helical" evidence="6">
    <location>
        <begin position="65"/>
        <end position="86"/>
    </location>
</feature>
<dbReference type="Gene3D" id="3.30.300.30">
    <property type="match status" value="1"/>
</dbReference>
<dbReference type="PROSITE" id="PS00455">
    <property type="entry name" value="AMP_BINDING"/>
    <property type="match status" value="1"/>
</dbReference>
<sequence length="1142" mass="127966">MLVVFCNVAVDISHKILLQNIAFKVFDGSEQVVWVSIINLLIIVPFLLLFSISGFLSDKFHKKNILIYGALSSFSLSALMLIAYFIGSFYFAMFVLFLLAIQSAIYSPAKFGIIIDIYGKSELSKGNASLQAISIIAILVSMATFSFIFENFFQFNNLHNLSTKEQLLKALLPLALYVLPIAILEMFVSFAVLNNIKTKVKRDKTLKLEMKALFCGKLFKENFSDILNRKLILFCVLGLGLFWGISQGMIATFPAYAKMYLGITDVFVINLVIAASGIGIALGSYVYSRYSKHYIEVGTIPLSALGMSMMIFISTLVVNPNALAFTFLLFGFFGGLFIVPLNALIQFNSPKRRLGTILAGNNWFHSLFMFAILALTTLVSLYNLNPLYTIYLILTLMCIGSFFVVISLPQSMIIFFLKCLVGLKYKLEIQGLKNIPSSNGALLLGNHVSWLDWAVIYLATPREIKFVMDKTIYSKWYLNWLMKFFKIIPISTKSSKESIKQIAKELDAGNVIVLFPEGSITRNGHLGEFKKGFEKILEKTNSDIPVVAFYIRGLWQSMFSRANEKYKKSYRTNTITISFSEVIKKHNATAINIKNEIKLLSAKSWKKHIEELDSIPEVIFDRLKQVKRNIIFADSTGVELSGYKFLTASILFKNLLKYRIKNKNIGLLLPSSCAGAFINNSILMLGKTAVNLNFTASVDSLKVAVDNAEIKTIVTSRKFVNKLQEKGIKINEVLSICDIVYLEDLKELITKSTGLTTLLSVIFLPSFILKAIHIKKVSKKQTALIMFSSGSEGIPKGVELTHKNILGNSQQIASILNVNDDDIIVGSLPLFHAFGIVVTNFLPLIEGIKCVAHPDPTDGYEIGKLISKYRATVMLGTSTFFRLYTKNKKLKKQMFESLRLVVAGAEKLSSKVREEFEEKFEKEILEGYGTTETTPVACCNLPNIKVKGETQIGNKISSVGMPIPGTKIKIVDPETFEELPVEKAGMVLISGVQVMKGYLKNKKKTKEALVKLQGRKYYITGDKGYLDKDGFLFLIDRYSRFAKLAGEMISMGEVEQKVEKLISRDDIEFVATSRPDEKKGEQIVLLLSNISEEEVEELEKSIKKEFDNKLMIPSLYKIVDEVPKLGSGKIDFKKAKMLAAEQ</sequence>
<dbReference type="EC" id="2.3.1.40" evidence="8"/>
<dbReference type="EMBL" id="CP031217">
    <property type="protein sequence ID" value="AXH13367.1"/>
    <property type="molecule type" value="Genomic_DNA"/>
</dbReference>
<keyword evidence="3 6" id="KW-0812">Transmembrane</keyword>
<dbReference type="GO" id="GO:0016405">
    <property type="term" value="F:CoA-ligase activity"/>
    <property type="evidence" value="ECO:0007669"/>
    <property type="project" value="TreeGrafter"/>
</dbReference>
<feature type="transmembrane region" description="Helical" evidence="6">
    <location>
        <begin position="130"/>
        <end position="150"/>
    </location>
</feature>
<evidence type="ECO:0000256" key="5">
    <source>
        <dbReference type="ARBA" id="ARBA00023136"/>
    </source>
</evidence>
<feature type="transmembrane region" description="Helical" evidence="6">
    <location>
        <begin position="267"/>
        <end position="287"/>
    </location>
</feature>
<dbReference type="InterPro" id="IPR011701">
    <property type="entry name" value="MFS"/>
</dbReference>
<feature type="domain" description="Phospholipid/glycerol acyltransferase" evidence="7">
    <location>
        <begin position="441"/>
        <end position="554"/>
    </location>
</feature>
<accession>A0AB33GUN9</accession>
<evidence type="ECO:0000256" key="3">
    <source>
        <dbReference type="ARBA" id="ARBA00022692"/>
    </source>
</evidence>
<proteinExistence type="inferred from homology"/>
<keyword evidence="5 6" id="KW-0472">Membrane</keyword>
<dbReference type="SUPFAM" id="SSF69593">
    <property type="entry name" value="Glycerol-3-phosphate (1)-acyltransferase"/>
    <property type="match status" value="1"/>
</dbReference>
<dbReference type="CDD" id="cd06173">
    <property type="entry name" value="MFS_MefA_like"/>
    <property type="match status" value="1"/>
</dbReference>
<feature type="transmembrane region" description="Helical" evidence="6">
    <location>
        <begin position="754"/>
        <end position="772"/>
    </location>
</feature>
<dbReference type="GO" id="GO:0008922">
    <property type="term" value="F:long-chain fatty acid [acyl-carrier-protein] ligase activity"/>
    <property type="evidence" value="ECO:0007669"/>
    <property type="project" value="UniProtKB-EC"/>
</dbReference>
<protein>
    <submittedName>
        <fullName evidence="8">2-acylglycerophosphoethanolamine acyltransferase / acyl-acyl carrier protein synthetase</fullName>
        <ecNumber evidence="8">2.3.1.40</ecNumber>
        <ecNumber evidence="8">6.2.1.20</ecNumber>
    </submittedName>
</protein>
<evidence type="ECO:0000313" key="8">
    <source>
        <dbReference type="EMBL" id="AXH13367.1"/>
    </source>
</evidence>
<dbReference type="PANTHER" id="PTHR24096:SF149">
    <property type="entry name" value="AMP-BINDING DOMAIN-CONTAINING PROTEIN-RELATED"/>
    <property type="match status" value="1"/>
</dbReference>
<feature type="transmembrane region" description="Helical" evidence="6">
    <location>
        <begin position="366"/>
        <end position="384"/>
    </location>
</feature>
<keyword evidence="8" id="KW-0808">Transferase</keyword>
<dbReference type="SUPFAM" id="SSF56801">
    <property type="entry name" value="Acetyl-CoA synthetase-like"/>
    <property type="match status" value="1"/>
</dbReference>
<feature type="transmembrane region" description="Helical" evidence="6">
    <location>
        <begin position="231"/>
        <end position="255"/>
    </location>
</feature>
<evidence type="ECO:0000259" key="7">
    <source>
        <dbReference type="SMART" id="SM00563"/>
    </source>
</evidence>
<name>A0AB33GUN9_9BACT</name>
<keyword evidence="2 8" id="KW-0436">Ligase</keyword>
<dbReference type="Pfam" id="PF07690">
    <property type="entry name" value="MFS_1"/>
    <property type="match status" value="1"/>
</dbReference>
<dbReference type="Gene3D" id="3.40.50.12780">
    <property type="entry name" value="N-terminal domain of ligase-like"/>
    <property type="match status" value="1"/>
</dbReference>
<dbReference type="InterPro" id="IPR002123">
    <property type="entry name" value="Plipid/glycerol_acylTrfase"/>
</dbReference>
<dbReference type="GO" id="GO:0008779">
    <property type="term" value="F:acyl-[acyl-carrier-protein]-phospholipid O-acyltransferase activity"/>
    <property type="evidence" value="ECO:0007669"/>
    <property type="project" value="UniProtKB-EC"/>
</dbReference>
<gene>
    <name evidence="8" type="primary">aas</name>
    <name evidence="8" type="ORF">ABIV_2393</name>
</gene>
<dbReference type="KEGG" id="hbv:ABIV_2393"/>
<feature type="transmembrane region" description="Helical" evidence="6">
    <location>
        <begin position="390"/>
        <end position="417"/>
    </location>
</feature>
<dbReference type="Pfam" id="PF01553">
    <property type="entry name" value="Acyltransferase"/>
    <property type="match status" value="1"/>
</dbReference>
<dbReference type="InterPro" id="IPR000873">
    <property type="entry name" value="AMP-dep_synth/lig_dom"/>
</dbReference>
<dbReference type="InterPro" id="IPR045851">
    <property type="entry name" value="AMP-bd_C_sf"/>
</dbReference>
<comment type="similarity">
    <text evidence="1">Belongs to the ATP-dependent AMP-binding enzyme family.</text>
</comment>
<dbReference type="SMART" id="SM00563">
    <property type="entry name" value="PlsC"/>
    <property type="match status" value="1"/>
</dbReference>
<evidence type="ECO:0000256" key="2">
    <source>
        <dbReference type="ARBA" id="ARBA00022598"/>
    </source>
</evidence>
<evidence type="ECO:0000313" key="9">
    <source>
        <dbReference type="Proteomes" id="UP000253850"/>
    </source>
</evidence>
<keyword evidence="4 6" id="KW-1133">Transmembrane helix</keyword>
<dbReference type="NCBIfam" id="NF006386">
    <property type="entry name" value="PRK08633.1"/>
    <property type="match status" value="1"/>
</dbReference>
<dbReference type="Pfam" id="PF00501">
    <property type="entry name" value="AMP-binding"/>
    <property type="match status" value="1"/>
</dbReference>
<dbReference type="CDD" id="cd07989">
    <property type="entry name" value="LPLAT_AGPAT-like"/>
    <property type="match status" value="1"/>
</dbReference>
<dbReference type="AlphaFoldDB" id="A0AB33GUN9"/>
<dbReference type="Gene3D" id="1.20.1250.20">
    <property type="entry name" value="MFS general substrate transporter like domains"/>
    <property type="match status" value="1"/>
</dbReference>
<evidence type="ECO:0000256" key="6">
    <source>
        <dbReference type="SAM" id="Phobius"/>
    </source>
</evidence>
<feature type="transmembrane region" description="Helical" evidence="6">
    <location>
        <begin position="665"/>
        <end position="685"/>
    </location>
</feature>
<dbReference type="Proteomes" id="UP000253850">
    <property type="component" value="Chromosome"/>
</dbReference>
<dbReference type="InterPro" id="IPR042099">
    <property type="entry name" value="ANL_N_sf"/>
</dbReference>
<keyword evidence="8" id="KW-0012">Acyltransferase</keyword>
<feature type="transmembrane region" description="Helical" evidence="6">
    <location>
        <begin position="299"/>
        <end position="318"/>
    </location>
</feature>
<feature type="transmembrane region" description="Helical" evidence="6">
    <location>
        <begin position="170"/>
        <end position="193"/>
    </location>
</feature>
<dbReference type="PANTHER" id="PTHR24096">
    <property type="entry name" value="LONG-CHAIN-FATTY-ACID--COA LIGASE"/>
    <property type="match status" value="1"/>
</dbReference>
<evidence type="ECO:0000256" key="4">
    <source>
        <dbReference type="ARBA" id="ARBA00022989"/>
    </source>
</evidence>